<comment type="caution">
    <text evidence="1">The sequence shown here is derived from an EMBL/GenBank/DDBJ whole genome shotgun (WGS) entry which is preliminary data.</text>
</comment>
<accession>A0A7J0DV95</accession>
<gene>
    <name evidence="1" type="ORF">Acr_00g0078050</name>
</gene>
<proteinExistence type="predicted"/>
<evidence type="ECO:0000313" key="2">
    <source>
        <dbReference type="Proteomes" id="UP000585474"/>
    </source>
</evidence>
<keyword evidence="2" id="KW-1185">Reference proteome</keyword>
<dbReference type="AlphaFoldDB" id="A0A7J0DV95"/>
<organism evidence="1 2">
    <name type="scientific">Actinidia rufa</name>
    <dbReference type="NCBI Taxonomy" id="165716"/>
    <lineage>
        <taxon>Eukaryota</taxon>
        <taxon>Viridiplantae</taxon>
        <taxon>Streptophyta</taxon>
        <taxon>Embryophyta</taxon>
        <taxon>Tracheophyta</taxon>
        <taxon>Spermatophyta</taxon>
        <taxon>Magnoliopsida</taxon>
        <taxon>eudicotyledons</taxon>
        <taxon>Gunneridae</taxon>
        <taxon>Pentapetalae</taxon>
        <taxon>asterids</taxon>
        <taxon>Ericales</taxon>
        <taxon>Actinidiaceae</taxon>
        <taxon>Actinidia</taxon>
    </lineage>
</organism>
<evidence type="ECO:0000313" key="1">
    <source>
        <dbReference type="EMBL" id="GFS42090.1"/>
    </source>
</evidence>
<dbReference type="EMBL" id="BJWL01000392">
    <property type="protein sequence ID" value="GFS42090.1"/>
    <property type="molecule type" value="Genomic_DNA"/>
</dbReference>
<protein>
    <submittedName>
        <fullName evidence="1">Uncharacterized protein</fullName>
    </submittedName>
</protein>
<name>A0A7J0DV95_9ERIC</name>
<sequence length="160" mass="17416">MPYGGCTVNVGDVVEMESHGDGGLRVMGKMRITGEVRAMGDVDSIPENPSLMSKDFTPHHFGILNLHQKVILANPYPVSFNGVFCGAQGTNVTDWGETATNPSGVEMRPRWKSYNVGKAQRVRMQLSFMLKGAVVKMKSHVHLILRVDGEVETGGVTLAM</sequence>
<dbReference type="Proteomes" id="UP000585474">
    <property type="component" value="Unassembled WGS sequence"/>
</dbReference>
<reference evidence="2" key="1">
    <citation type="submission" date="2019-07" db="EMBL/GenBank/DDBJ databases">
        <title>De Novo Assembly of kiwifruit Actinidia rufa.</title>
        <authorList>
            <person name="Sugita-Konishi S."/>
            <person name="Sato K."/>
            <person name="Mori E."/>
            <person name="Abe Y."/>
            <person name="Kisaki G."/>
            <person name="Hamano K."/>
            <person name="Suezawa K."/>
            <person name="Otani M."/>
            <person name="Fukuda T."/>
            <person name="Manabe T."/>
            <person name="Gomi K."/>
            <person name="Tabuchi M."/>
            <person name="Akimitsu K."/>
            <person name="Kataoka I."/>
        </authorList>
    </citation>
    <scope>NUCLEOTIDE SEQUENCE [LARGE SCALE GENOMIC DNA]</scope>
    <source>
        <strain evidence="2">cv. Fuchu</strain>
    </source>
</reference>